<dbReference type="AlphaFoldDB" id="A0A7D5Z4C6"/>
<dbReference type="RefSeq" id="XP_014543089.1">
    <property type="nucleotide sequence ID" value="XM_014687603.1"/>
</dbReference>
<name>A0A7D5Z4C6_9HYPO</name>
<feature type="chain" id="PRO_5028983721" evidence="1">
    <location>
        <begin position="23"/>
        <end position="189"/>
    </location>
</feature>
<accession>A0A7D5Z4C6</accession>
<gene>
    <name evidence="2" type="ORF">G6M90_00g031510</name>
</gene>
<sequence>MCFLKGAFTFAAFSALAASILGVPLETSTIVDYDKGDLARHAVDVGGLDEHLADLSLPIDARHDSRLVERQVQTPPTRKDMKVYLVNLEKQPAYSGCTQKLVFWSGVTEGQARSFATKNKRFTGDVYGYFTERAVEQKDLKECQVVWCRIEKSIVVQSRKGKQVTSVAKYVLYKDRSTKHGGLIKTIAA</sequence>
<reference evidence="2 3" key="1">
    <citation type="submission" date="2020-07" db="EMBL/GenBank/DDBJ databases">
        <title>Telomere length de novo assembly of all 7 chromosomes of the fungus, Metarhizium brunneum, using a novel assembly pipeline.</title>
        <authorList>
            <person name="Saud z."/>
            <person name="Kortsinoglou A."/>
            <person name="Kouvelis V.N."/>
            <person name="Butt T.M."/>
        </authorList>
    </citation>
    <scope>NUCLEOTIDE SEQUENCE [LARGE SCALE GENOMIC DNA]</scope>
    <source>
        <strain evidence="2 3">4556</strain>
    </source>
</reference>
<proteinExistence type="predicted"/>
<dbReference type="EMBL" id="CP058933">
    <property type="protein sequence ID" value="QLI66488.1"/>
    <property type="molecule type" value="Genomic_DNA"/>
</dbReference>
<dbReference type="Proteomes" id="UP000510686">
    <property type="component" value="Chromosome 2"/>
</dbReference>
<protein>
    <submittedName>
        <fullName evidence="2">Uncharacterized protein</fullName>
    </submittedName>
</protein>
<feature type="signal peptide" evidence="1">
    <location>
        <begin position="1"/>
        <end position="22"/>
    </location>
</feature>
<organism evidence="2 3">
    <name type="scientific">Metarhizium brunneum</name>
    <dbReference type="NCBI Taxonomy" id="500148"/>
    <lineage>
        <taxon>Eukaryota</taxon>
        <taxon>Fungi</taxon>
        <taxon>Dikarya</taxon>
        <taxon>Ascomycota</taxon>
        <taxon>Pezizomycotina</taxon>
        <taxon>Sordariomycetes</taxon>
        <taxon>Hypocreomycetidae</taxon>
        <taxon>Hypocreales</taxon>
        <taxon>Clavicipitaceae</taxon>
        <taxon>Metarhizium</taxon>
    </lineage>
</organism>
<evidence type="ECO:0000313" key="3">
    <source>
        <dbReference type="Proteomes" id="UP000510686"/>
    </source>
</evidence>
<dbReference type="OrthoDB" id="4940565at2759"/>
<evidence type="ECO:0000313" key="2">
    <source>
        <dbReference type="EMBL" id="QLI66488.1"/>
    </source>
</evidence>
<keyword evidence="1" id="KW-0732">Signal</keyword>
<keyword evidence="3" id="KW-1185">Reference proteome</keyword>
<evidence type="ECO:0000256" key="1">
    <source>
        <dbReference type="SAM" id="SignalP"/>
    </source>
</evidence>
<dbReference type="KEGG" id="mbrn:26243890"/>
<dbReference type="GeneID" id="26243890"/>